<evidence type="ECO:0000313" key="2">
    <source>
        <dbReference type="Proteomes" id="UP001165090"/>
    </source>
</evidence>
<keyword evidence="2" id="KW-1185">Reference proteome</keyword>
<reference evidence="1 2" key="1">
    <citation type="journal article" date="2023" name="IScience">
        <title>Expanded male sex-determining region conserved during the evolution of homothallism in the green alga Volvox.</title>
        <authorList>
            <person name="Yamamoto K."/>
            <person name="Matsuzaki R."/>
            <person name="Mahakham W."/>
            <person name="Heman W."/>
            <person name="Sekimoto H."/>
            <person name="Kawachi M."/>
            <person name="Minakuchi Y."/>
            <person name="Toyoda A."/>
            <person name="Nozaki H."/>
        </authorList>
    </citation>
    <scope>NUCLEOTIDE SEQUENCE [LARGE SCALE GENOMIC DNA]</scope>
    <source>
        <strain evidence="1 2">NIES-4468</strain>
    </source>
</reference>
<gene>
    <name evidence="1" type="ORF">VaNZ11_013516</name>
</gene>
<proteinExistence type="predicted"/>
<sequence length="107" mass="11852">MLALRTRTSRPRLPQGLSVGRQQALNHTAGGKHGHHYLLRWGAAVAVPQLWCGAAVKVALGRNPAAVMHAAAMRLPLRRRFVWMHQGCARDRACVDLLKTTARKRTT</sequence>
<evidence type="ECO:0000313" key="1">
    <source>
        <dbReference type="EMBL" id="GLI68981.1"/>
    </source>
</evidence>
<accession>A0ABQ5SH82</accession>
<dbReference type="Proteomes" id="UP001165090">
    <property type="component" value="Unassembled WGS sequence"/>
</dbReference>
<dbReference type="EMBL" id="BSDZ01000080">
    <property type="protein sequence ID" value="GLI68981.1"/>
    <property type="molecule type" value="Genomic_DNA"/>
</dbReference>
<comment type="caution">
    <text evidence="1">The sequence shown here is derived from an EMBL/GenBank/DDBJ whole genome shotgun (WGS) entry which is preliminary data.</text>
</comment>
<protein>
    <submittedName>
        <fullName evidence="1">Uncharacterized protein</fullName>
    </submittedName>
</protein>
<organism evidence="1 2">
    <name type="scientific">Volvox africanus</name>
    <dbReference type="NCBI Taxonomy" id="51714"/>
    <lineage>
        <taxon>Eukaryota</taxon>
        <taxon>Viridiplantae</taxon>
        <taxon>Chlorophyta</taxon>
        <taxon>core chlorophytes</taxon>
        <taxon>Chlorophyceae</taxon>
        <taxon>CS clade</taxon>
        <taxon>Chlamydomonadales</taxon>
        <taxon>Volvocaceae</taxon>
        <taxon>Volvox</taxon>
    </lineage>
</organism>
<name>A0ABQ5SH82_9CHLO</name>